<feature type="compositionally biased region" description="Polar residues" evidence="1">
    <location>
        <begin position="169"/>
        <end position="180"/>
    </location>
</feature>
<gene>
    <name evidence="2" type="ORF">HOLleu_30847</name>
</gene>
<sequence>MEAKQSLSYKVDRLDQVASRFQPNMVSDKANVRTICSRLTNPGVPPVRDTSSLNGISMSGARPAEPARRIPAARFARDERRSGVGSRSVRKTEASPRPRRIPPSDANPSPPRTGRKILPLGPSLLADREITPHSSDLSRSIGGHGGKTPLELGTTGPRLRSEDSKRPASVQSPTPETSTGPGKETPAPAPASATAAPTDTPSTAATVSQQASGDTLLGEAFASDSKGQQDFEGF</sequence>
<comment type="caution">
    <text evidence="2">The sequence shown here is derived from an EMBL/GenBank/DDBJ whole genome shotgun (WGS) entry which is preliminary data.</text>
</comment>
<proteinExistence type="predicted"/>
<evidence type="ECO:0000313" key="3">
    <source>
        <dbReference type="Proteomes" id="UP001152320"/>
    </source>
</evidence>
<feature type="compositionally biased region" description="Low complexity" evidence="1">
    <location>
        <begin position="190"/>
        <end position="206"/>
    </location>
</feature>
<evidence type="ECO:0000313" key="2">
    <source>
        <dbReference type="EMBL" id="KAJ8028567.1"/>
    </source>
</evidence>
<dbReference type="EMBL" id="JAIZAY010000015">
    <property type="protein sequence ID" value="KAJ8028567.1"/>
    <property type="molecule type" value="Genomic_DNA"/>
</dbReference>
<name>A0A9Q1BKY4_HOLLE</name>
<dbReference type="Proteomes" id="UP001152320">
    <property type="component" value="Chromosome 15"/>
</dbReference>
<organism evidence="2 3">
    <name type="scientific">Holothuria leucospilota</name>
    <name type="common">Black long sea cucumber</name>
    <name type="synonym">Mertensiothuria leucospilota</name>
    <dbReference type="NCBI Taxonomy" id="206669"/>
    <lineage>
        <taxon>Eukaryota</taxon>
        <taxon>Metazoa</taxon>
        <taxon>Echinodermata</taxon>
        <taxon>Eleutherozoa</taxon>
        <taxon>Echinozoa</taxon>
        <taxon>Holothuroidea</taxon>
        <taxon>Aspidochirotacea</taxon>
        <taxon>Aspidochirotida</taxon>
        <taxon>Holothuriidae</taxon>
        <taxon>Holothuria</taxon>
    </lineage>
</organism>
<reference evidence="2" key="1">
    <citation type="submission" date="2021-10" db="EMBL/GenBank/DDBJ databases">
        <title>Tropical sea cucumber genome reveals ecological adaptation and Cuvierian tubules defense mechanism.</title>
        <authorList>
            <person name="Chen T."/>
        </authorList>
    </citation>
    <scope>NUCLEOTIDE SEQUENCE</scope>
    <source>
        <strain evidence="2">Nanhai2018</strain>
        <tissue evidence="2">Muscle</tissue>
    </source>
</reference>
<feature type="compositionally biased region" description="Low complexity" evidence="1">
    <location>
        <begin position="61"/>
        <end position="74"/>
    </location>
</feature>
<evidence type="ECO:0000256" key="1">
    <source>
        <dbReference type="SAM" id="MobiDB-lite"/>
    </source>
</evidence>
<dbReference type="AlphaFoldDB" id="A0A9Q1BKY4"/>
<protein>
    <submittedName>
        <fullName evidence="2">Uncharacterized protein</fullName>
    </submittedName>
</protein>
<keyword evidence="3" id="KW-1185">Reference proteome</keyword>
<accession>A0A9Q1BKY4</accession>
<feature type="region of interest" description="Disordered" evidence="1">
    <location>
        <begin position="37"/>
        <end position="215"/>
    </location>
</feature>